<evidence type="ECO:0000256" key="4">
    <source>
        <dbReference type="ARBA" id="ARBA00023242"/>
    </source>
</evidence>
<evidence type="ECO:0000256" key="5">
    <source>
        <dbReference type="ARBA" id="ARBA00037382"/>
    </source>
</evidence>
<dbReference type="InterPro" id="IPR051095">
    <property type="entry name" value="Dros_DevTransReg"/>
</dbReference>
<evidence type="ECO:0000256" key="1">
    <source>
        <dbReference type="ARBA" id="ARBA00022473"/>
    </source>
</evidence>
<dbReference type="Pfam" id="PF00651">
    <property type="entry name" value="BTB"/>
    <property type="match status" value="1"/>
</dbReference>
<sequence length="378" mass="41059">MDNLKHPHTMVYLTPSSTLQNSYSINWNSQQSHILEGIKQLGGGGGDLEHDLFLTDVTLASCDGEYVPAHKLILSLCSTFFKNLFQRNRNLDKGSGSNTVLILGHVSGRNLRQLMEFIYQGRVEIPQEDVDSFLQAGTMLKIEGLVDSSGDDSQANSSTNFVTPTAGATLNVPVPPPPPPTSGQSNRAESSANSSNKKAKLHPPSNHNHNHLDSQDHSQSSSSTTTGGEVESIQFCQVELDVEVTSEEEGKGIVESSYFAGRVDPLQIFQYSSSSSSLPGAGETPEESSSSRRSSKRKRSASGGASTLILPNNVPPGAKQKRHPIWNMYHYDAEVNACMCLVSGCTSTLAGKKTTNLMRHLNYFHPDEFKKLFGEQSS</sequence>
<evidence type="ECO:0000259" key="7">
    <source>
        <dbReference type="PROSITE" id="PS50097"/>
    </source>
</evidence>
<keyword evidence="4" id="KW-0539">Nucleus</keyword>
<dbReference type="SMART" id="SM00225">
    <property type="entry name" value="BTB"/>
    <property type="match status" value="1"/>
</dbReference>
<gene>
    <name evidence="8" type="ORF">ODALV1_LOCUS12895</name>
</gene>
<keyword evidence="9" id="KW-1185">Reference proteome</keyword>
<feature type="region of interest" description="Disordered" evidence="6">
    <location>
        <begin position="273"/>
        <end position="319"/>
    </location>
</feature>
<keyword evidence="3" id="KW-0524">Neurogenesis</keyword>
<name>A0ABP1QN27_9HEXA</name>
<evidence type="ECO:0000256" key="3">
    <source>
        <dbReference type="ARBA" id="ARBA00022902"/>
    </source>
</evidence>
<feature type="domain" description="BTB" evidence="7">
    <location>
        <begin position="55"/>
        <end position="127"/>
    </location>
</feature>
<dbReference type="CDD" id="cd18315">
    <property type="entry name" value="BTB_POZ_BAB-like"/>
    <property type="match status" value="1"/>
</dbReference>
<dbReference type="PANTHER" id="PTHR23110:SF111">
    <property type="entry name" value="LONGITUDINALS LACKING PROTEIN, ISOFORMS F_I_K_T"/>
    <property type="match status" value="1"/>
</dbReference>
<feature type="compositionally biased region" description="Low complexity" evidence="6">
    <location>
        <begin position="217"/>
        <end position="226"/>
    </location>
</feature>
<comment type="function">
    <text evidence="5">Putative transcription factor required for axon growth and guidance in the central and peripheral nervous systems. Repels CNS axons away from the midline by promoting the expression of the midline repellent sli and its receptor robo.</text>
</comment>
<dbReference type="Proteomes" id="UP001642540">
    <property type="component" value="Unassembled WGS sequence"/>
</dbReference>
<evidence type="ECO:0000256" key="2">
    <source>
        <dbReference type="ARBA" id="ARBA00022782"/>
    </source>
</evidence>
<feature type="region of interest" description="Disordered" evidence="6">
    <location>
        <begin position="148"/>
        <end position="230"/>
    </location>
</feature>
<evidence type="ECO:0000313" key="8">
    <source>
        <dbReference type="EMBL" id="CAL8108165.1"/>
    </source>
</evidence>
<protein>
    <recommendedName>
        <fullName evidence="7">BTB domain-containing protein</fullName>
    </recommendedName>
</protein>
<dbReference type="PROSITE" id="PS50097">
    <property type="entry name" value="BTB"/>
    <property type="match status" value="1"/>
</dbReference>
<reference evidence="8 9" key="1">
    <citation type="submission" date="2024-08" db="EMBL/GenBank/DDBJ databases">
        <authorList>
            <person name="Cucini C."/>
            <person name="Frati F."/>
        </authorList>
    </citation>
    <scope>NUCLEOTIDE SEQUENCE [LARGE SCALE GENOMIC DNA]</scope>
</reference>
<proteinExistence type="predicted"/>
<organism evidence="8 9">
    <name type="scientific">Orchesella dallaii</name>
    <dbReference type="NCBI Taxonomy" id="48710"/>
    <lineage>
        <taxon>Eukaryota</taxon>
        <taxon>Metazoa</taxon>
        <taxon>Ecdysozoa</taxon>
        <taxon>Arthropoda</taxon>
        <taxon>Hexapoda</taxon>
        <taxon>Collembola</taxon>
        <taxon>Entomobryomorpha</taxon>
        <taxon>Entomobryoidea</taxon>
        <taxon>Orchesellidae</taxon>
        <taxon>Orchesellinae</taxon>
        <taxon>Orchesella</taxon>
    </lineage>
</organism>
<feature type="compositionally biased region" description="Low complexity" evidence="6">
    <location>
        <begin position="185"/>
        <end position="196"/>
    </location>
</feature>
<dbReference type="PANTHER" id="PTHR23110">
    <property type="entry name" value="BTB DOMAIN TRANSCRIPTION FACTOR"/>
    <property type="match status" value="1"/>
</dbReference>
<comment type="caution">
    <text evidence="8">The sequence shown here is derived from an EMBL/GenBank/DDBJ whole genome shotgun (WGS) entry which is preliminary data.</text>
</comment>
<dbReference type="SUPFAM" id="SSF54695">
    <property type="entry name" value="POZ domain"/>
    <property type="match status" value="1"/>
</dbReference>
<accession>A0ABP1QN27</accession>
<keyword evidence="2" id="KW-0221">Differentiation</keyword>
<keyword evidence="1" id="KW-0217">Developmental protein</keyword>
<dbReference type="InterPro" id="IPR011333">
    <property type="entry name" value="SKP1/BTB/POZ_sf"/>
</dbReference>
<dbReference type="InterPro" id="IPR000210">
    <property type="entry name" value="BTB/POZ_dom"/>
</dbReference>
<dbReference type="EMBL" id="CAXLJM020000039">
    <property type="protein sequence ID" value="CAL8108165.1"/>
    <property type="molecule type" value="Genomic_DNA"/>
</dbReference>
<evidence type="ECO:0000256" key="6">
    <source>
        <dbReference type="SAM" id="MobiDB-lite"/>
    </source>
</evidence>
<feature type="compositionally biased region" description="Polar residues" evidence="6">
    <location>
        <begin position="151"/>
        <end position="168"/>
    </location>
</feature>
<dbReference type="Gene3D" id="3.30.710.10">
    <property type="entry name" value="Potassium Channel Kv1.1, Chain A"/>
    <property type="match status" value="1"/>
</dbReference>
<evidence type="ECO:0000313" key="9">
    <source>
        <dbReference type="Proteomes" id="UP001642540"/>
    </source>
</evidence>